<dbReference type="PANTHER" id="PTHR43673">
    <property type="entry name" value="NAD(P)H NITROREDUCTASE YDGI-RELATED"/>
    <property type="match status" value="1"/>
</dbReference>
<dbReference type="EC" id="1.5.1.34" evidence="5"/>
<dbReference type="InterPro" id="IPR029479">
    <property type="entry name" value="Nitroreductase"/>
</dbReference>
<protein>
    <submittedName>
        <fullName evidence="5">Oxygen-insensitive NAD(P)H nitroreductase</fullName>
        <ecNumber evidence="5">1.5.1.34</ecNumber>
    </submittedName>
</protein>
<feature type="domain" description="Nitroreductase" evidence="4">
    <location>
        <begin position="1"/>
        <end position="158"/>
    </location>
</feature>
<dbReference type="Proteomes" id="UP000029226">
    <property type="component" value="Unassembled WGS sequence"/>
</dbReference>
<evidence type="ECO:0000256" key="1">
    <source>
        <dbReference type="ARBA" id="ARBA00007118"/>
    </source>
</evidence>
<reference evidence="5 6" key="1">
    <citation type="journal article" date="2014" name="Genome Announc.">
        <title>Draft Genome Sequences of Marine Flavobacterium Nonlabens Strains NR17, NR24, NR27, NR32, NR33, and Ara13.</title>
        <authorList>
            <person name="Nakanishi M."/>
            <person name="Meirelles P."/>
            <person name="Suzuki R."/>
            <person name="Takatani N."/>
            <person name="Mino S."/>
            <person name="Suda W."/>
            <person name="Oshima K."/>
            <person name="Hattori M."/>
            <person name="Ohkuma M."/>
            <person name="Hosokawa M."/>
            <person name="Miyashita K."/>
            <person name="Thompson F.L."/>
            <person name="Niwa A."/>
            <person name="Sawabe T."/>
            <person name="Sawabe T."/>
        </authorList>
    </citation>
    <scope>NUCLEOTIDE SEQUENCE [LARGE SCALE GENOMIC DNA]</scope>
    <source>
        <strain evidence="6">JCM19314</strain>
    </source>
</reference>
<dbReference type="Gene3D" id="3.40.109.10">
    <property type="entry name" value="NADH Oxidase"/>
    <property type="match status" value="1"/>
</dbReference>
<dbReference type="PANTHER" id="PTHR43673:SF10">
    <property type="entry name" value="NADH DEHYDROGENASE_NAD(P)H NITROREDUCTASE XCC3605-RELATED"/>
    <property type="match status" value="1"/>
</dbReference>
<dbReference type="EMBL" id="BBMM01000012">
    <property type="protein sequence ID" value="GAL01674.1"/>
    <property type="molecule type" value="Genomic_DNA"/>
</dbReference>
<keyword evidence="2" id="KW-0521">NADP</keyword>
<dbReference type="SUPFAM" id="SSF55469">
    <property type="entry name" value="FMN-dependent nitroreductase-like"/>
    <property type="match status" value="1"/>
</dbReference>
<organism evidence="5 6">
    <name type="scientific">Nonlabens ulvanivorans</name>
    <name type="common">Persicivirga ulvanivorans</name>
    <dbReference type="NCBI Taxonomy" id="906888"/>
    <lineage>
        <taxon>Bacteria</taxon>
        <taxon>Pseudomonadati</taxon>
        <taxon>Bacteroidota</taxon>
        <taxon>Flavobacteriia</taxon>
        <taxon>Flavobacteriales</taxon>
        <taxon>Flavobacteriaceae</taxon>
        <taxon>Nonlabens</taxon>
    </lineage>
</organism>
<sequence>MSPSSVNLQPWHFIIAETEEGKTRMAKGAQGFFHFNETKITNASAVVLFCVKTDADDEYYQHIADTEDKNGRFPNEDIKKGFLGAVKAFAGIHKYDLKDQQHWMEKQVYLNIGSFLLGVASLGIDATPMEGIDVKALDEEFGLREIGFTALVAVSIGYRAESDFNTTDKTPKSRLPESEIFTVL</sequence>
<dbReference type="InterPro" id="IPR000415">
    <property type="entry name" value="Nitroreductase-like"/>
</dbReference>
<dbReference type="Pfam" id="PF00881">
    <property type="entry name" value="Nitroreductase"/>
    <property type="match status" value="1"/>
</dbReference>
<dbReference type="GO" id="GO:0004155">
    <property type="term" value="F:6,7-dihydropteridine reductase activity"/>
    <property type="evidence" value="ECO:0007669"/>
    <property type="project" value="UniProtKB-EC"/>
</dbReference>
<accession>A0A090QIP2</accession>
<gene>
    <name evidence="5" type="ORF">JCM19314_1458</name>
</gene>
<evidence type="ECO:0000313" key="6">
    <source>
        <dbReference type="Proteomes" id="UP000029226"/>
    </source>
</evidence>
<dbReference type="CDD" id="cd02149">
    <property type="entry name" value="NfsB-like"/>
    <property type="match status" value="1"/>
</dbReference>
<evidence type="ECO:0000259" key="4">
    <source>
        <dbReference type="Pfam" id="PF00881"/>
    </source>
</evidence>
<evidence type="ECO:0000256" key="3">
    <source>
        <dbReference type="ARBA" id="ARBA00023002"/>
    </source>
</evidence>
<keyword evidence="3 5" id="KW-0560">Oxidoreductase</keyword>
<comment type="similarity">
    <text evidence="1">Belongs to the nitroreductase family.</text>
</comment>
<dbReference type="AlphaFoldDB" id="A0A090QIP2"/>
<dbReference type="NCBIfam" id="NF008275">
    <property type="entry name" value="PRK11053.1"/>
    <property type="match status" value="1"/>
</dbReference>
<name>A0A090QIP2_NONUL</name>
<evidence type="ECO:0000256" key="2">
    <source>
        <dbReference type="ARBA" id="ARBA00022857"/>
    </source>
</evidence>
<comment type="caution">
    <text evidence="5">The sequence shown here is derived from an EMBL/GenBank/DDBJ whole genome shotgun (WGS) entry which is preliminary data.</text>
</comment>
<proteinExistence type="inferred from homology"/>
<dbReference type="InterPro" id="IPR033878">
    <property type="entry name" value="NfsB-like"/>
</dbReference>
<evidence type="ECO:0000313" key="5">
    <source>
        <dbReference type="EMBL" id="GAL01674.1"/>
    </source>
</evidence>